<dbReference type="Proteomes" id="UP000640786">
    <property type="component" value="Unassembled WGS sequence"/>
</dbReference>
<keyword evidence="2" id="KW-0732">Signal</keyword>
<organism evidence="3 4">
    <name type="scientific">Psychrobacillus faecigallinarum</name>
    <dbReference type="NCBI Taxonomy" id="2762235"/>
    <lineage>
        <taxon>Bacteria</taxon>
        <taxon>Bacillati</taxon>
        <taxon>Bacillota</taxon>
        <taxon>Bacilli</taxon>
        <taxon>Bacillales</taxon>
        <taxon>Bacillaceae</taxon>
        <taxon>Psychrobacillus</taxon>
    </lineage>
</organism>
<feature type="compositionally biased region" description="Basic and acidic residues" evidence="1">
    <location>
        <begin position="194"/>
        <end position="284"/>
    </location>
</feature>
<evidence type="ECO:0000256" key="2">
    <source>
        <dbReference type="SAM" id="SignalP"/>
    </source>
</evidence>
<reference evidence="3 4" key="1">
    <citation type="submission" date="2020-08" db="EMBL/GenBank/DDBJ databases">
        <title>A Genomic Blueprint of the Chicken Gut Microbiome.</title>
        <authorList>
            <person name="Gilroy R."/>
            <person name="Ravi A."/>
            <person name="Getino M."/>
            <person name="Pursley I."/>
            <person name="Horton D.L."/>
            <person name="Alikhan N.-F."/>
            <person name="Baker D."/>
            <person name="Gharbi K."/>
            <person name="Hall N."/>
            <person name="Watson M."/>
            <person name="Adriaenssens E.M."/>
            <person name="Foster-Nyarko E."/>
            <person name="Jarju S."/>
            <person name="Secka A."/>
            <person name="Antonio M."/>
            <person name="Oren A."/>
            <person name="Chaudhuri R."/>
            <person name="La Ragione R.M."/>
            <person name="Hildebrand F."/>
            <person name="Pallen M.J."/>
        </authorList>
    </citation>
    <scope>NUCLEOTIDE SEQUENCE [LARGE SCALE GENOMIC DNA]</scope>
    <source>
        <strain evidence="3 4">Sa2BUA9</strain>
    </source>
</reference>
<accession>A0ABR8R685</accession>
<feature type="region of interest" description="Disordered" evidence="1">
    <location>
        <begin position="44"/>
        <end position="68"/>
    </location>
</feature>
<feature type="signal peptide" evidence="2">
    <location>
        <begin position="1"/>
        <end position="26"/>
    </location>
</feature>
<comment type="caution">
    <text evidence="3">The sequence shown here is derived from an EMBL/GenBank/DDBJ whole genome shotgun (WGS) entry which is preliminary data.</text>
</comment>
<keyword evidence="4" id="KW-1185">Reference proteome</keyword>
<dbReference type="RefSeq" id="WP_191696641.1">
    <property type="nucleotide sequence ID" value="NZ_JACSQO010000001.1"/>
</dbReference>
<feature type="compositionally biased region" description="Basic and acidic residues" evidence="1">
    <location>
        <begin position="313"/>
        <end position="329"/>
    </location>
</feature>
<feature type="chain" id="PRO_5046856774" evidence="2">
    <location>
        <begin position="27"/>
        <end position="329"/>
    </location>
</feature>
<protein>
    <submittedName>
        <fullName evidence="3">Uncharacterized protein</fullName>
    </submittedName>
</protein>
<sequence>MQKWKKTGVAVLVATLTVSGAGYAWASGNYDTVSINDVYKNNNESTETTQTTTTPETTKAVAESTKTTTTATPATNLDIPVEVSTEKLVGLMKAYENAGSTEAKAAILNVINRVIAEYETTQKDIYKEKAPELTAAIDRLIVLFKTYQQAPSADTKAAIITQVKAVITELQNYLNKQEEPKEDKPVIVPPVNDKPNKDKEQDKAEKEKKKAELEKKKAEEKAAKEAAKAEAEAKRAAEKAAKEAKREAEKAAKQAEIEAAKKAKAAEIAAKKALQEQKVTDKKAEKQHKHPHGKDDKQHNHNHGPNHNHDKHNKHDNNNNKHNDKNDRN</sequence>
<evidence type="ECO:0000313" key="4">
    <source>
        <dbReference type="Proteomes" id="UP000640786"/>
    </source>
</evidence>
<gene>
    <name evidence="3" type="ORF">H9650_04175</name>
</gene>
<evidence type="ECO:0000313" key="3">
    <source>
        <dbReference type="EMBL" id="MBD7943307.1"/>
    </source>
</evidence>
<feature type="region of interest" description="Disordered" evidence="1">
    <location>
        <begin position="177"/>
        <end position="329"/>
    </location>
</feature>
<name>A0ABR8R685_9BACI</name>
<evidence type="ECO:0000256" key="1">
    <source>
        <dbReference type="SAM" id="MobiDB-lite"/>
    </source>
</evidence>
<proteinExistence type="predicted"/>
<feature type="compositionally biased region" description="Basic residues" evidence="1">
    <location>
        <begin position="300"/>
        <end position="312"/>
    </location>
</feature>
<dbReference type="EMBL" id="JACSQO010000001">
    <property type="protein sequence ID" value="MBD7943307.1"/>
    <property type="molecule type" value="Genomic_DNA"/>
</dbReference>